<dbReference type="Proteomes" id="UP000318571">
    <property type="component" value="Chromosome 6"/>
</dbReference>
<gene>
    <name evidence="2" type="ORF">TCAL_13834</name>
</gene>
<dbReference type="EMBL" id="VCGU01000002">
    <property type="protein sequence ID" value="TRY79933.1"/>
    <property type="molecule type" value="Genomic_DNA"/>
</dbReference>
<evidence type="ECO:0000313" key="3">
    <source>
        <dbReference type="Proteomes" id="UP000318571"/>
    </source>
</evidence>
<evidence type="ECO:0000259" key="1">
    <source>
        <dbReference type="Pfam" id="PF26080"/>
    </source>
</evidence>
<sequence length="209" mass="22533">YVDASEACNDLRFVLGNQGVGTGIANRQWSVKVTQYACDFKNLAPEGCTQYHFGASTDIIQTYNFAGGRHLADQNQNICIRRERGNCKICFTAIEAIDVAVSGVLADMGFNNDDKKCCGYSPAGLADQGFDCIIIPGLMKSAAPNERLGDSMCGHNAGLVDVPVGADSVTVCSTRQPFNVRFRSDTFETMGELGILGFRLVYTQNSNGC</sequence>
<dbReference type="PANTHER" id="PTHR33236">
    <property type="entry name" value="INTRAFLAGELLAR TRANSPORT PROTEIN 122 FAMILY PROTEIN-RELATED"/>
    <property type="match status" value="1"/>
</dbReference>
<keyword evidence="3" id="KW-1185">Reference proteome</keyword>
<proteinExistence type="predicted"/>
<evidence type="ECO:0000313" key="2">
    <source>
        <dbReference type="EMBL" id="TRY79933.1"/>
    </source>
</evidence>
<protein>
    <recommendedName>
        <fullName evidence="1">CUB domain-containing protein</fullName>
    </recommendedName>
</protein>
<name>A0A553PQH3_TIGCA</name>
<accession>A0A553PQH3</accession>
<dbReference type="Pfam" id="PF26080">
    <property type="entry name" value="CUB_animal"/>
    <property type="match status" value="1"/>
</dbReference>
<dbReference type="PANTHER" id="PTHR33236:SF12">
    <property type="entry name" value="CUB DOMAIN-CONTAINING PROTEIN-RELATED"/>
    <property type="match status" value="1"/>
</dbReference>
<dbReference type="InterPro" id="IPR058698">
    <property type="entry name" value="CUB_metazoa"/>
</dbReference>
<dbReference type="AlphaFoldDB" id="A0A553PQH3"/>
<feature type="non-terminal residue" evidence="2">
    <location>
        <position position="1"/>
    </location>
</feature>
<organism evidence="2 3">
    <name type="scientific">Tigriopus californicus</name>
    <name type="common">Marine copepod</name>
    <dbReference type="NCBI Taxonomy" id="6832"/>
    <lineage>
        <taxon>Eukaryota</taxon>
        <taxon>Metazoa</taxon>
        <taxon>Ecdysozoa</taxon>
        <taxon>Arthropoda</taxon>
        <taxon>Crustacea</taxon>
        <taxon>Multicrustacea</taxon>
        <taxon>Hexanauplia</taxon>
        <taxon>Copepoda</taxon>
        <taxon>Harpacticoida</taxon>
        <taxon>Harpacticidae</taxon>
        <taxon>Tigriopus</taxon>
    </lineage>
</organism>
<feature type="domain" description="CUB" evidence="1">
    <location>
        <begin position="45"/>
        <end position="205"/>
    </location>
</feature>
<reference evidence="2 3" key="1">
    <citation type="journal article" date="2018" name="Nat. Ecol. Evol.">
        <title>Genomic signatures of mitonuclear coevolution across populations of Tigriopus californicus.</title>
        <authorList>
            <person name="Barreto F.S."/>
            <person name="Watson E.T."/>
            <person name="Lima T.G."/>
            <person name="Willett C.S."/>
            <person name="Edmands S."/>
            <person name="Li W."/>
            <person name="Burton R.S."/>
        </authorList>
    </citation>
    <scope>NUCLEOTIDE SEQUENCE [LARGE SCALE GENOMIC DNA]</scope>
    <source>
        <strain evidence="2 3">San Diego</strain>
    </source>
</reference>
<comment type="caution">
    <text evidence="2">The sequence shown here is derived from an EMBL/GenBank/DDBJ whole genome shotgun (WGS) entry which is preliminary data.</text>
</comment>